<name>A0A9K3GQ50_9EUKA</name>
<feature type="domain" description="STL11/RBM22-like N-terminal" evidence="2">
    <location>
        <begin position="3"/>
        <end position="58"/>
    </location>
</feature>
<proteinExistence type="predicted"/>
<dbReference type="EMBL" id="BDIP01007160">
    <property type="protein sequence ID" value="GIQ91108.1"/>
    <property type="molecule type" value="Genomic_DNA"/>
</dbReference>
<gene>
    <name evidence="3" type="ORF">KIPB_014199</name>
</gene>
<feature type="non-terminal residue" evidence="3">
    <location>
        <position position="168"/>
    </location>
</feature>
<dbReference type="AlphaFoldDB" id="A0A9K3GQ50"/>
<evidence type="ECO:0000313" key="3">
    <source>
        <dbReference type="EMBL" id="GIQ91108.1"/>
    </source>
</evidence>
<comment type="caution">
    <text evidence="3">The sequence shown here is derived from an EMBL/GenBank/DDBJ whole genome shotgun (WGS) entry which is preliminary data.</text>
</comment>
<organism evidence="3 4">
    <name type="scientific">Kipferlia bialata</name>
    <dbReference type="NCBI Taxonomy" id="797122"/>
    <lineage>
        <taxon>Eukaryota</taxon>
        <taxon>Metamonada</taxon>
        <taxon>Carpediemonas-like organisms</taxon>
        <taxon>Kipferlia</taxon>
    </lineage>
</organism>
<keyword evidence="4" id="KW-1185">Reference proteome</keyword>
<dbReference type="Pfam" id="PF21369">
    <property type="entry name" value="STL11_N"/>
    <property type="match status" value="1"/>
</dbReference>
<feature type="non-terminal residue" evidence="3">
    <location>
        <position position="1"/>
    </location>
</feature>
<evidence type="ECO:0000256" key="1">
    <source>
        <dbReference type="ARBA" id="ARBA00022884"/>
    </source>
</evidence>
<keyword evidence="1" id="KW-0694">RNA-binding</keyword>
<reference evidence="3 4" key="1">
    <citation type="journal article" date="2018" name="PLoS ONE">
        <title>The draft genome of Kipferlia bialata reveals reductive genome evolution in fornicate parasites.</title>
        <authorList>
            <person name="Tanifuji G."/>
            <person name="Takabayashi S."/>
            <person name="Kume K."/>
            <person name="Takagi M."/>
            <person name="Nakayama T."/>
            <person name="Kamikawa R."/>
            <person name="Inagaki Y."/>
            <person name="Hashimoto T."/>
        </authorList>
    </citation>
    <scope>NUCLEOTIDE SEQUENCE [LARGE SCALE GENOMIC DNA]</scope>
    <source>
        <strain evidence="3">NY0173</strain>
    </source>
</reference>
<evidence type="ECO:0000259" key="2">
    <source>
        <dbReference type="Pfam" id="PF21369"/>
    </source>
</evidence>
<sequence length="168" mass="19013">SLCKLCSRPYDCLSWRSKGGRKFQTYVCRKCAEQRYMCQSCLNDMQYMMPVLVRQDMQQGGQVYESERSREHKALLSEQADSKGELFNRGNAVSRVVDMAMGVQANEFDRKHGKGAYRKGAHFQTGEGAVVTHDRVEITTRPGHYTAPVNEKKSDTIYVGGIARGMTE</sequence>
<accession>A0A9K3GQ50</accession>
<dbReference type="OrthoDB" id="10259600at2759"/>
<dbReference type="InterPro" id="IPR048995">
    <property type="entry name" value="STL11/RBM22-like_N"/>
</dbReference>
<dbReference type="GO" id="GO:0003723">
    <property type="term" value="F:RNA binding"/>
    <property type="evidence" value="ECO:0007669"/>
    <property type="project" value="UniProtKB-KW"/>
</dbReference>
<evidence type="ECO:0000313" key="4">
    <source>
        <dbReference type="Proteomes" id="UP000265618"/>
    </source>
</evidence>
<dbReference type="Proteomes" id="UP000265618">
    <property type="component" value="Unassembled WGS sequence"/>
</dbReference>
<protein>
    <recommendedName>
        <fullName evidence="2">STL11/RBM22-like N-terminal domain-containing protein</fullName>
    </recommendedName>
</protein>